<evidence type="ECO:0000313" key="3">
    <source>
        <dbReference type="Proteomes" id="UP000812961"/>
    </source>
</evidence>
<dbReference type="SUPFAM" id="SSF50129">
    <property type="entry name" value="GroES-like"/>
    <property type="match status" value="1"/>
</dbReference>
<dbReference type="PROSITE" id="PS01162">
    <property type="entry name" value="QOR_ZETA_CRYSTAL"/>
    <property type="match status" value="1"/>
</dbReference>
<evidence type="ECO:0000313" key="2">
    <source>
        <dbReference type="EMBL" id="MBW8684781.1"/>
    </source>
</evidence>
<accession>A0ABS7GBS4</accession>
<dbReference type="Gene3D" id="3.90.180.10">
    <property type="entry name" value="Medium-chain alcohol dehydrogenases, catalytic domain"/>
    <property type="match status" value="1"/>
</dbReference>
<gene>
    <name evidence="2" type="ORF">K1Y79_10615</name>
</gene>
<proteinExistence type="predicted"/>
<dbReference type="InterPro" id="IPR002364">
    <property type="entry name" value="Quin_OxRdtase/zeta-crystal_CS"/>
</dbReference>
<dbReference type="Pfam" id="PF13602">
    <property type="entry name" value="ADH_zinc_N_2"/>
    <property type="match status" value="1"/>
</dbReference>
<dbReference type="RefSeq" id="WP_220249994.1">
    <property type="nucleotide sequence ID" value="NZ_JAICCF010000002.1"/>
</dbReference>
<evidence type="ECO:0000259" key="1">
    <source>
        <dbReference type="SMART" id="SM00829"/>
    </source>
</evidence>
<comment type="caution">
    <text evidence="2">The sequence shown here is derived from an EMBL/GenBank/DDBJ whole genome shotgun (WGS) entry which is preliminary data.</text>
</comment>
<dbReference type="CDD" id="cd08267">
    <property type="entry name" value="MDR1"/>
    <property type="match status" value="1"/>
</dbReference>
<sequence>MKQVIYKQFGNENVLEITTKVTPALGKNQLLVRVKAVSINPLDWKLYRGEMKLMSGSKFPKAVGIDFSGVIENTGSDVKRFKIGDEVLGLVDVFKGGALADYVIVKDTDLAVKPANISFEEAATLPVAGLSALQIIDSLAKIHAGQHVLINGASGGIGVFAVQIAKQRGASVTAVVSSKGNKLAAELGADHVIDYTKDDIAQIAMLFDTVIDLSTKLSFKDAKKLMKKQATFVTTLASPLILLKSIFNNLLSGKKLKVLILKPGIEKLERVSELAKNGMSIVVNKTYGLDQVRKAYEETSKGGIVGKSVIITADHL</sequence>
<dbReference type="InterPro" id="IPR050700">
    <property type="entry name" value="YIM1/Zinc_Alcohol_DH_Fams"/>
</dbReference>
<dbReference type="PANTHER" id="PTHR11695:SF648">
    <property type="entry name" value="ZINC-BINDING OXIDOREDUCTASE"/>
    <property type="match status" value="1"/>
</dbReference>
<dbReference type="SMART" id="SM00829">
    <property type="entry name" value="PKS_ER"/>
    <property type="match status" value="1"/>
</dbReference>
<dbReference type="InterPro" id="IPR020843">
    <property type="entry name" value="ER"/>
</dbReference>
<dbReference type="EMBL" id="JAICCF010000002">
    <property type="protein sequence ID" value="MBW8684781.1"/>
    <property type="molecule type" value="Genomic_DNA"/>
</dbReference>
<dbReference type="PANTHER" id="PTHR11695">
    <property type="entry name" value="ALCOHOL DEHYDROGENASE RELATED"/>
    <property type="match status" value="1"/>
</dbReference>
<dbReference type="InterPro" id="IPR036291">
    <property type="entry name" value="NAD(P)-bd_dom_sf"/>
</dbReference>
<reference evidence="2 3" key="1">
    <citation type="submission" date="2021-08" db="EMBL/GenBank/DDBJ databases">
        <title>The genome sequence of Chitinophaga sp. B61.</title>
        <authorList>
            <person name="Zhang X."/>
        </authorList>
    </citation>
    <scope>NUCLEOTIDE SEQUENCE [LARGE SCALE GENOMIC DNA]</scope>
    <source>
        <strain evidence="2 3">B61</strain>
    </source>
</reference>
<keyword evidence="3" id="KW-1185">Reference proteome</keyword>
<name>A0ABS7GBS4_9BACT</name>
<protein>
    <submittedName>
        <fullName evidence="2">NAD(P)-dependent alcohol dehydrogenase</fullName>
    </submittedName>
</protein>
<dbReference type="InterPro" id="IPR013154">
    <property type="entry name" value="ADH-like_N"/>
</dbReference>
<dbReference type="SUPFAM" id="SSF51735">
    <property type="entry name" value="NAD(P)-binding Rossmann-fold domains"/>
    <property type="match status" value="1"/>
</dbReference>
<dbReference type="InterPro" id="IPR011032">
    <property type="entry name" value="GroES-like_sf"/>
</dbReference>
<feature type="domain" description="Enoyl reductase (ER)" evidence="1">
    <location>
        <begin position="10"/>
        <end position="310"/>
    </location>
</feature>
<dbReference type="Pfam" id="PF08240">
    <property type="entry name" value="ADH_N"/>
    <property type="match status" value="1"/>
</dbReference>
<dbReference type="Proteomes" id="UP000812961">
    <property type="component" value="Unassembled WGS sequence"/>
</dbReference>
<dbReference type="Gene3D" id="3.40.50.720">
    <property type="entry name" value="NAD(P)-binding Rossmann-like Domain"/>
    <property type="match status" value="1"/>
</dbReference>
<organism evidence="2 3">
    <name type="scientific">Chitinophaga rhizophila</name>
    <dbReference type="NCBI Taxonomy" id="2866212"/>
    <lineage>
        <taxon>Bacteria</taxon>
        <taxon>Pseudomonadati</taxon>
        <taxon>Bacteroidota</taxon>
        <taxon>Chitinophagia</taxon>
        <taxon>Chitinophagales</taxon>
        <taxon>Chitinophagaceae</taxon>
        <taxon>Chitinophaga</taxon>
    </lineage>
</organism>